<comment type="caution">
    <text evidence="2">The sequence shown here is derived from an EMBL/GenBank/DDBJ whole genome shotgun (WGS) entry which is preliminary data.</text>
</comment>
<dbReference type="Proteomes" id="UP000823597">
    <property type="component" value="Unassembled WGS sequence"/>
</dbReference>
<feature type="region of interest" description="Disordered" evidence="1">
    <location>
        <begin position="432"/>
        <end position="463"/>
    </location>
</feature>
<accession>A0A9D9I492</accession>
<organism evidence="2 3">
    <name type="scientific">Candidatus Merdivivens pullistercoris</name>
    <dbReference type="NCBI Taxonomy" id="2840873"/>
    <lineage>
        <taxon>Bacteria</taxon>
        <taxon>Pseudomonadati</taxon>
        <taxon>Bacteroidota</taxon>
        <taxon>Bacteroidia</taxon>
        <taxon>Bacteroidales</taxon>
        <taxon>Muribaculaceae</taxon>
        <taxon>Muribaculaceae incertae sedis</taxon>
        <taxon>Candidatus Merdivivens</taxon>
    </lineage>
</organism>
<sequence>DGTEIRIPLTAELAFDFGTGESVLYFAAGESKTLDYTMSGAETYTITKPDGWRASIEADGLVITAPVAENTFAETEGVISVILISAGGQSFMAEQQVKIGEAPEGQSFEITLGEITSTSAEVTVIPAIKDQYYRVIAFRADLPDYAVLNMMMDDITSYVELYGWEQSIINGLFFIGDRRDVLFDGFPDGQTACFYVVGVDYQNGTPVAVTELYKSEIFTTPAIPESDAWVNMTPGYRYQDGQMVLYVDFFANETTKKVKSAVWYVANVWGDPTNLAEAGYTEKGIRAVLMGDDEGIVDVDMQNEPYLATGVAPGEARMIGVLGFDESGVPGKPNWIILKAPMEPDGTYTILCQSDGNDTGIDEPVPDMTIKYAVYEGIDPYLGVECPVLSLQLSPNEICADYHYSVEDPGYFFSYGTADDIVFYLTSESNRWSDENGWGWRERADTNDESGNPTDKDEIPLAPGYTGSDAELIYVCFDERGVAADPWYITFSVPYDLEPSPVWRKASVSFSRHRHGTVLAPVLVSDNAGCTFKS</sequence>
<gene>
    <name evidence="2" type="ORF">IAB93_06850</name>
</gene>
<protein>
    <submittedName>
        <fullName evidence="2">Uncharacterized protein</fullName>
    </submittedName>
</protein>
<evidence type="ECO:0000313" key="2">
    <source>
        <dbReference type="EMBL" id="MBO8465696.1"/>
    </source>
</evidence>
<evidence type="ECO:0000256" key="1">
    <source>
        <dbReference type="SAM" id="MobiDB-lite"/>
    </source>
</evidence>
<dbReference type="AlphaFoldDB" id="A0A9D9I492"/>
<feature type="non-terminal residue" evidence="2">
    <location>
        <position position="1"/>
    </location>
</feature>
<evidence type="ECO:0000313" key="3">
    <source>
        <dbReference type="Proteomes" id="UP000823597"/>
    </source>
</evidence>
<reference evidence="2" key="2">
    <citation type="journal article" date="2021" name="PeerJ">
        <title>Extensive microbial diversity within the chicken gut microbiome revealed by metagenomics and culture.</title>
        <authorList>
            <person name="Gilroy R."/>
            <person name="Ravi A."/>
            <person name="Getino M."/>
            <person name="Pursley I."/>
            <person name="Horton D.L."/>
            <person name="Alikhan N.F."/>
            <person name="Baker D."/>
            <person name="Gharbi K."/>
            <person name="Hall N."/>
            <person name="Watson M."/>
            <person name="Adriaenssens E.M."/>
            <person name="Foster-Nyarko E."/>
            <person name="Jarju S."/>
            <person name="Secka A."/>
            <person name="Antonio M."/>
            <person name="Oren A."/>
            <person name="Chaudhuri R.R."/>
            <person name="La Ragione R."/>
            <person name="Hildebrand F."/>
            <person name="Pallen M.J."/>
        </authorList>
    </citation>
    <scope>NUCLEOTIDE SEQUENCE</scope>
    <source>
        <strain evidence="2">10037</strain>
    </source>
</reference>
<dbReference type="EMBL" id="JADIME010000074">
    <property type="protein sequence ID" value="MBO8465696.1"/>
    <property type="molecule type" value="Genomic_DNA"/>
</dbReference>
<reference evidence="2" key="1">
    <citation type="submission" date="2020-10" db="EMBL/GenBank/DDBJ databases">
        <authorList>
            <person name="Gilroy R."/>
        </authorList>
    </citation>
    <scope>NUCLEOTIDE SEQUENCE</scope>
    <source>
        <strain evidence="2">10037</strain>
    </source>
</reference>
<name>A0A9D9I492_9BACT</name>
<proteinExistence type="predicted"/>